<evidence type="ECO:0000313" key="2">
    <source>
        <dbReference type="Proteomes" id="UP001295444"/>
    </source>
</evidence>
<evidence type="ECO:0000313" key="1">
    <source>
        <dbReference type="EMBL" id="CAH2300414.1"/>
    </source>
</evidence>
<dbReference type="Gene3D" id="2.30.30.850">
    <property type="match status" value="1"/>
</dbReference>
<reference evidence="1" key="1">
    <citation type="submission" date="2022-03" db="EMBL/GenBank/DDBJ databases">
        <authorList>
            <person name="Alioto T."/>
            <person name="Alioto T."/>
            <person name="Gomez Garrido J."/>
        </authorList>
    </citation>
    <scope>NUCLEOTIDE SEQUENCE</scope>
</reference>
<dbReference type="AlphaFoldDB" id="A0AAD1WDU9"/>
<proteinExistence type="predicted"/>
<name>A0AAD1WDU9_PELCU</name>
<gene>
    <name evidence="1" type="ORF">PECUL_23A024712</name>
</gene>
<dbReference type="Proteomes" id="UP001295444">
    <property type="component" value="Chromosome 06"/>
</dbReference>
<dbReference type="EMBL" id="OW240917">
    <property type="protein sequence ID" value="CAH2300414.1"/>
    <property type="molecule type" value="Genomic_DNA"/>
</dbReference>
<protein>
    <submittedName>
        <fullName evidence="1">Uncharacterized protein</fullName>
    </submittedName>
</protein>
<keyword evidence="2" id="KW-1185">Reference proteome</keyword>
<sequence>MVSGALNVVLDDYVLNFVDKLNGIYGDVSLSLPNPAGTTTHHFRPGDQVFVKSFFNSGTFDPPYGPSTTVAAITRTAVLTEENQTWIHAS</sequence>
<accession>A0AAD1WDU9</accession>
<organism evidence="1 2">
    <name type="scientific">Pelobates cultripes</name>
    <name type="common">Western spadefoot toad</name>
    <dbReference type="NCBI Taxonomy" id="61616"/>
    <lineage>
        <taxon>Eukaryota</taxon>
        <taxon>Metazoa</taxon>
        <taxon>Chordata</taxon>
        <taxon>Craniata</taxon>
        <taxon>Vertebrata</taxon>
        <taxon>Euteleostomi</taxon>
        <taxon>Amphibia</taxon>
        <taxon>Batrachia</taxon>
        <taxon>Anura</taxon>
        <taxon>Pelobatoidea</taxon>
        <taxon>Pelobatidae</taxon>
        <taxon>Pelobates</taxon>
    </lineage>
</organism>